<feature type="repeat" description="ANK" evidence="1">
    <location>
        <begin position="211"/>
        <end position="243"/>
    </location>
</feature>
<feature type="repeat" description="ANK" evidence="1">
    <location>
        <begin position="17"/>
        <end position="49"/>
    </location>
</feature>
<dbReference type="PROSITE" id="PS50017">
    <property type="entry name" value="DEATH_DOMAIN"/>
    <property type="match status" value="1"/>
</dbReference>
<evidence type="ECO:0000256" key="1">
    <source>
        <dbReference type="PROSITE-ProRule" id="PRU00023"/>
    </source>
</evidence>
<reference evidence="3 4" key="1">
    <citation type="journal article" date="2013" name="Nat. Commun.">
        <title>Genome analysis reveals insights into physiology and longevity of the Brandt's bat Myotis brandtii.</title>
        <authorList>
            <person name="Seim I."/>
            <person name="Fang X."/>
            <person name="Xiong Z."/>
            <person name="Lobanov A.V."/>
            <person name="Huang Z."/>
            <person name="Ma S."/>
            <person name="Feng Y."/>
            <person name="Turanov A.A."/>
            <person name="Zhu Y."/>
            <person name="Lenz T.L."/>
            <person name="Gerashchenko M.V."/>
            <person name="Fan D."/>
            <person name="Hee Yim S."/>
            <person name="Yao X."/>
            <person name="Jordan D."/>
            <person name="Xiong Y."/>
            <person name="Ma Y."/>
            <person name="Lyapunov A.N."/>
            <person name="Chen G."/>
            <person name="Kulakova O.I."/>
            <person name="Sun Y."/>
            <person name="Lee S.G."/>
            <person name="Bronson R.T."/>
            <person name="Moskalev A.A."/>
            <person name="Sunyaev S.R."/>
            <person name="Zhang G."/>
            <person name="Krogh A."/>
            <person name="Wang J."/>
            <person name="Gladyshev V.N."/>
        </authorList>
    </citation>
    <scope>NUCLEOTIDE SEQUENCE [LARGE SCALE GENOMIC DNA]</scope>
</reference>
<dbReference type="SMART" id="SM00248">
    <property type="entry name" value="ANK"/>
    <property type="match status" value="10"/>
</dbReference>
<dbReference type="PROSITE" id="PS50088">
    <property type="entry name" value="ANK_REPEAT"/>
    <property type="match status" value="8"/>
</dbReference>
<feature type="repeat" description="ANK" evidence="1">
    <location>
        <begin position="50"/>
        <end position="82"/>
    </location>
</feature>
<dbReference type="InterPro" id="IPR002110">
    <property type="entry name" value="Ankyrin_rpt"/>
</dbReference>
<dbReference type="Gene3D" id="1.10.533.10">
    <property type="entry name" value="Death Domain, Fas"/>
    <property type="match status" value="1"/>
</dbReference>
<dbReference type="PRINTS" id="PR01415">
    <property type="entry name" value="ANKYRIN"/>
</dbReference>
<dbReference type="InterPro" id="IPR011029">
    <property type="entry name" value="DEATH-like_dom_sf"/>
</dbReference>
<dbReference type="AlphaFoldDB" id="S7MJJ9"/>
<dbReference type="Pfam" id="PF12796">
    <property type="entry name" value="Ank_2"/>
    <property type="match status" value="3"/>
</dbReference>
<feature type="repeat" description="ANK" evidence="1">
    <location>
        <begin position="145"/>
        <end position="177"/>
    </location>
</feature>
<feature type="repeat" description="ANK" evidence="1">
    <location>
        <begin position="178"/>
        <end position="210"/>
    </location>
</feature>
<gene>
    <name evidence="3" type="ORF">D623_10029373</name>
</gene>
<organism evidence="3 4">
    <name type="scientific">Myotis brandtii</name>
    <name type="common">Brandt's bat</name>
    <dbReference type="NCBI Taxonomy" id="109478"/>
    <lineage>
        <taxon>Eukaryota</taxon>
        <taxon>Metazoa</taxon>
        <taxon>Chordata</taxon>
        <taxon>Craniata</taxon>
        <taxon>Vertebrata</taxon>
        <taxon>Euteleostomi</taxon>
        <taxon>Mammalia</taxon>
        <taxon>Eutheria</taxon>
        <taxon>Laurasiatheria</taxon>
        <taxon>Chiroptera</taxon>
        <taxon>Yangochiroptera</taxon>
        <taxon>Vespertilionidae</taxon>
        <taxon>Myotis</taxon>
    </lineage>
</organism>
<name>S7MJJ9_MYOBR</name>
<dbReference type="Gene3D" id="1.25.40.20">
    <property type="entry name" value="Ankyrin repeat-containing domain"/>
    <property type="match status" value="5"/>
</dbReference>
<dbReference type="SUPFAM" id="SSF48403">
    <property type="entry name" value="Ankyrin repeat"/>
    <property type="match status" value="1"/>
</dbReference>
<accession>S7MJJ9</accession>
<dbReference type="SUPFAM" id="SSF47986">
    <property type="entry name" value="DEATH domain"/>
    <property type="match status" value="1"/>
</dbReference>
<feature type="repeat" description="ANK" evidence="1">
    <location>
        <begin position="277"/>
        <end position="309"/>
    </location>
</feature>
<evidence type="ECO:0000259" key="2">
    <source>
        <dbReference type="PROSITE" id="PS50017"/>
    </source>
</evidence>
<dbReference type="PANTHER" id="PTHR24125">
    <property type="entry name" value="ANKYRIN REPEAT AND DEATH DOMAIN-CONTAINING PROTEIN"/>
    <property type="match status" value="1"/>
</dbReference>
<protein>
    <submittedName>
        <fullName evidence="3">Ankyrin repeat and death domain-containing protein 1A</fullName>
    </submittedName>
</protein>
<sequence>MKELIRSRVNIRARNHVDRVALHWAAGAGHEQAVRLLLEHEAAVDDEDAFGMNALLLSAWFGHLQILQILVNSGAKIHCENKILQILVNSGAKIHCENKTAGTTLGLFQDGLTLLHCAAQKGHVPVLAFIMEDLEDVALDRADKLGRTAFHLAAAHGQLEALDFLVGSGCDHSVKDKEGNTALHLAAGRGHLAVLQQLVDIGLDLEERNVEGLTALHAAAEGTHPDCVQLLLAAGSSVNALTQKEQSCLHYAALSGSEDVARALIHSGGCTNVADHQGASPMHLAVRHNFPTLVRLLIDAGSDLDATDNRQQTPLHLAAEHAWQDIAEMLLVAGVNLNLRDKQGKTALAVAARSNHISLVDMIIKADRFYQREKVLGPCAKGATWAPGGVGFDQFRVPSVSKAAIIAALSTSRAVCGGVSWGASTPVWRDYRLPLWLLAGGRIDACDHLSLRDPSGLSGKSLTFKQDHRQETQQLRSVLWRLASRYLRPHEWKKLAYCWEFTEAHVHAIEQQWTGTKSYQEHGHRMLLIWLHGVTTAGENPSKVLFEGLVAIGRRDLAESIRRKVNADPGTPRRCTAM</sequence>
<dbReference type="GO" id="GO:0007165">
    <property type="term" value="P:signal transduction"/>
    <property type="evidence" value="ECO:0007669"/>
    <property type="project" value="InterPro"/>
</dbReference>
<dbReference type="eggNOG" id="KOG4177">
    <property type="taxonomic scope" value="Eukaryota"/>
</dbReference>
<dbReference type="Pfam" id="PF00023">
    <property type="entry name" value="Ank"/>
    <property type="match status" value="2"/>
</dbReference>
<evidence type="ECO:0000313" key="4">
    <source>
        <dbReference type="Proteomes" id="UP000052978"/>
    </source>
</evidence>
<proteinExistence type="predicted"/>
<feature type="repeat" description="ANK" evidence="1">
    <location>
        <begin position="310"/>
        <end position="342"/>
    </location>
</feature>
<dbReference type="CDD" id="cd01670">
    <property type="entry name" value="Death"/>
    <property type="match status" value="1"/>
</dbReference>
<dbReference type="PANTHER" id="PTHR24125:SF0">
    <property type="entry name" value="ANKYRIN REPEAT AND DEATH DOMAIN-CONTAINING PROTEIN 1A"/>
    <property type="match status" value="1"/>
</dbReference>
<feature type="repeat" description="ANK" evidence="1">
    <location>
        <begin position="244"/>
        <end position="276"/>
    </location>
</feature>
<dbReference type="InterPro" id="IPR036770">
    <property type="entry name" value="Ankyrin_rpt-contain_sf"/>
</dbReference>
<keyword evidence="1" id="KW-0040">ANK repeat</keyword>
<feature type="domain" description="Death" evidence="2">
    <location>
        <begin position="491"/>
        <end position="565"/>
    </location>
</feature>
<evidence type="ECO:0000313" key="3">
    <source>
        <dbReference type="EMBL" id="EPQ04504.1"/>
    </source>
</evidence>
<dbReference type="EMBL" id="KE161558">
    <property type="protein sequence ID" value="EPQ04504.1"/>
    <property type="molecule type" value="Genomic_DNA"/>
</dbReference>
<dbReference type="Proteomes" id="UP000052978">
    <property type="component" value="Unassembled WGS sequence"/>
</dbReference>
<dbReference type="InterPro" id="IPR052457">
    <property type="entry name" value="Ankyrin-DD_containing_protein"/>
</dbReference>
<dbReference type="PROSITE" id="PS50297">
    <property type="entry name" value="ANK_REP_REGION"/>
    <property type="match status" value="6"/>
</dbReference>
<dbReference type="InterPro" id="IPR000488">
    <property type="entry name" value="Death_dom"/>
</dbReference>
<keyword evidence="4" id="KW-1185">Reference proteome</keyword>